<gene>
    <name evidence="1" type="ORF">ATY41_08060</name>
</gene>
<dbReference type="SUPFAM" id="SSF52540">
    <property type="entry name" value="P-loop containing nucleoside triphosphate hydrolases"/>
    <property type="match status" value="1"/>
</dbReference>
<accession>A0A1E2SLZ1</accession>
<evidence type="ECO:0000313" key="1">
    <source>
        <dbReference type="EMBL" id="ODA90862.1"/>
    </source>
</evidence>
<dbReference type="InterPro" id="IPR027417">
    <property type="entry name" value="P-loop_NTPase"/>
</dbReference>
<sequence>MGKTSLLNEFVLRAREQRWLIVKIEATPDRSLGKAIAQALYRPLRDMRTLTERGQDFVQRAMRVFTSFQLRFDPQGNATFGFNIEPERGVADTGELPADLVDVLTAIGTAARENGIALLLAIDELQDAPLEDLRTLNVALHELGQDPFPVPVVFVGAGLPSLPAVLADATSYAERLYDYRFIGLLDEQDTRDAFTVPARAQGVYWNDDALDAVVEHAAGYPYFVQVAGHYSWEGRSGARIPLKAATDGIAKAQREVDEGLYRSRWERSTPAQREFMAAMVVDEGRPSSIADLVVRLGRRRSSDLSVARRDLIAAGHIFAPERGYVAFTVPDMDDYIRRQPEV</sequence>
<dbReference type="AlphaFoldDB" id="A0A1E2SLZ1"/>
<reference evidence="1 2" key="1">
    <citation type="submission" date="2015-11" db="EMBL/GenBank/DDBJ databases">
        <authorList>
            <person name="Zhang Y."/>
            <person name="Guo Z."/>
        </authorList>
    </citation>
    <scope>NUCLEOTIDE SEQUENCE [LARGE SCALE GENOMIC DNA]</scope>
    <source>
        <strain evidence="2">gdw1</strain>
    </source>
</reference>
<dbReference type="EMBL" id="LNZG01000005">
    <property type="protein sequence ID" value="ODA90862.1"/>
    <property type="molecule type" value="Genomic_DNA"/>
</dbReference>
<protein>
    <recommendedName>
        <fullName evidence="3">Orc1-like AAA ATPase domain-containing protein</fullName>
    </recommendedName>
</protein>
<evidence type="ECO:0000313" key="2">
    <source>
        <dbReference type="Proteomes" id="UP000094426"/>
    </source>
</evidence>
<name>A0A1E2SLZ1_LEIXY</name>
<comment type="caution">
    <text evidence="1">The sequence shown here is derived from an EMBL/GenBank/DDBJ whole genome shotgun (WGS) entry which is preliminary data.</text>
</comment>
<evidence type="ECO:0008006" key="3">
    <source>
        <dbReference type="Google" id="ProtNLM"/>
    </source>
</evidence>
<dbReference type="Gene3D" id="3.40.50.300">
    <property type="entry name" value="P-loop containing nucleotide triphosphate hydrolases"/>
    <property type="match status" value="1"/>
</dbReference>
<proteinExistence type="predicted"/>
<organism evidence="1 2">
    <name type="scientific">Leifsonia xyli subsp. xyli</name>
    <dbReference type="NCBI Taxonomy" id="59736"/>
    <lineage>
        <taxon>Bacteria</taxon>
        <taxon>Bacillati</taxon>
        <taxon>Actinomycetota</taxon>
        <taxon>Actinomycetes</taxon>
        <taxon>Micrococcales</taxon>
        <taxon>Microbacteriaceae</taxon>
        <taxon>Leifsonia</taxon>
    </lineage>
</organism>
<dbReference type="Proteomes" id="UP000094426">
    <property type="component" value="Unassembled WGS sequence"/>
</dbReference>